<feature type="transmembrane region" description="Helical" evidence="1">
    <location>
        <begin position="52"/>
        <end position="75"/>
    </location>
</feature>
<dbReference type="Pfam" id="PF23636">
    <property type="entry name" value="DUF7144"/>
    <property type="match status" value="1"/>
</dbReference>
<evidence type="ECO:0000313" key="3">
    <source>
        <dbReference type="EMBL" id="ACY95889.1"/>
    </source>
</evidence>
<dbReference type="KEGG" id="tcu:Tcur_0285"/>
<dbReference type="OrthoDB" id="4482242at2"/>
<evidence type="ECO:0000313" key="4">
    <source>
        <dbReference type="Proteomes" id="UP000001918"/>
    </source>
</evidence>
<dbReference type="Proteomes" id="UP000001918">
    <property type="component" value="Chromosome"/>
</dbReference>
<name>D1A1G7_THECD</name>
<feature type="transmembrane region" description="Helical" evidence="1">
    <location>
        <begin position="12"/>
        <end position="32"/>
    </location>
</feature>
<dbReference type="InterPro" id="IPR055568">
    <property type="entry name" value="DUF7144"/>
</dbReference>
<keyword evidence="1" id="KW-0472">Membrane</keyword>
<accession>D1A1G7</accession>
<gene>
    <name evidence="3" type="ordered locus">Tcur_0285</name>
</gene>
<evidence type="ECO:0000259" key="2">
    <source>
        <dbReference type="Pfam" id="PF23636"/>
    </source>
</evidence>
<keyword evidence="1" id="KW-1133">Transmembrane helix</keyword>
<dbReference type="eggNOG" id="ENOG5032TA6">
    <property type="taxonomic scope" value="Bacteria"/>
</dbReference>
<feature type="domain" description="DUF7144" evidence="2">
    <location>
        <begin position="15"/>
        <end position="127"/>
    </location>
</feature>
<protein>
    <recommendedName>
        <fullName evidence="2">DUF7144 domain-containing protein</fullName>
    </recommendedName>
</protein>
<feature type="transmembrane region" description="Helical" evidence="1">
    <location>
        <begin position="108"/>
        <end position="126"/>
    </location>
</feature>
<dbReference type="HOGENOM" id="CLU_118603_1_0_11"/>
<feature type="transmembrane region" description="Helical" evidence="1">
    <location>
        <begin position="82"/>
        <end position="102"/>
    </location>
</feature>
<keyword evidence="1" id="KW-0812">Transmembrane</keyword>
<organism evidence="3 4">
    <name type="scientific">Thermomonospora curvata (strain ATCC 19995 / DSM 43183 / JCM 3096 / KCTC 9072 / NBRC 15933 / NCIMB 10081 / Henssen B9)</name>
    <dbReference type="NCBI Taxonomy" id="471852"/>
    <lineage>
        <taxon>Bacteria</taxon>
        <taxon>Bacillati</taxon>
        <taxon>Actinomycetota</taxon>
        <taxon>Actinomycetes</taxon>
        <taxon>Streptosporangiales</taxon>
        <taxon>Thermomonosporaceae</taxon>
        <taxon>Thermomonospora</taxon>
    </lineage>
</organism>
<dbReference type="RefSeq" id="WP_012850673.1">
    <property type="nucleotide sequence ID" value="NC_013510.1"/>
</dbReference>
<sequence length="134" mass="14265">MTTSATTRRTITSGWLTFAAVVFLLTGVFNVINGLVGIFSSDFYVVDAGQVLVFNFTAWGWLWLILGFVQIAVAAGIMNGMTWARAAGIALAALSIIGHMLFLAAFPWWSVLTIALSVLVIYALTVPPHGATAA</sequence>
<reference evidence="3 4" key="1">
    <citation type="journal article" date="2011" name="Stand. Genomic Sci.">
        <title>Complete genome sequence of Thermomonospora curvata type strain (B9).</title>
        <authorList>
            <person name="Chertkov O."/>
            <person name="Sikorski J."/>
            <person name="Nolan M."/>
            <person name="Lapidus A."/>
            <person name="Lucas S."/>
            <person name="Del Rio T.G."/>
            <person name="Tice H."/>
            <person name="Cheng J.F."/>
            <person name="Goodwin L."/>
            <person name="Pitluck S."/>
            <person name="Liolios K."/>
            <person name="Ivanova N."/>
            <person name="Mavromatis K."/>
            <person name="Mikhailova N."/>
            <person name="Ovchinnikova G."/>
            <person name="Pati A."/>
            <person name="Chen A."/>
            <person name="Palaniappan K."/>
            <person name="Djao O.D."/>
            <person name="Land M."/>
            <person name="Hauser L."/>
            <person name="Chang Y.J."/>
            <person name="Jeffries C.D."/>
            <person name="Brettin T."/>
            <person name="Han C."/>
            <person name="Detter J.C."/>
            <person name="Rohde M."/>
            <person name="Goker M."/>
            <person name="Woyke T."/>
            <person name="Bristow J."/>
            <person name="Eisen J.A."/>
            <person name="Markowitz V."/>
            <person name="Hugenholtz P."/>
            <person name="Klenk H.P."/>
            <person name="Kyrpides N.C."/>
        </authorList>
    </citation>
    <scope>NUCLEOTIDE SEQUENCE [LARGE SCALE GENOMIC DNA]</scope>
    <source>
        <strain evidence="4">ATCC 19995 / DSM 43183 / JCM 3096 / KCTC 9072 / NBRC 15933 / NCIMB 10081 / Henssen B9</strain>
    </source>
</reference>
<dbReference type="AlphaFoldDB" id="D1A1G7"/>
<dbReference type="STRING" id="471852.Tcur_0285"/>
<proteinExistence type="predicted"/>
<evidence type="ECO:0000256" key="1">
    <source>
        <dbReference type="SAM" id="Phobius"/>
    </source>
</evidence>
<keyword evidence="4" id="KW-1185">Reference proteome</keyword>
<dbReference type="EMBL" id="CP001738">
    <property type="protein sequence ID" value="ACY95889.1"/>
    <property type="molecule type" value="Genomic_DNA"/>
</dbReference>